<dbReference type="STRING" id="697329.Rumal_0207"/>
<dbReference type="GO" id="GO:0008168">
    <property type="term" value="F:methyltransferase activity"/>
    <property type="evidence" value="ECO:0007669"/>
    <property type="project" value="UniProtKB-KW"/>
</dbReference>
<name>E6UCX0_RUMA7</name>
<dbReference type="Gene3D" id="3.40.50.150">
    <property type="entry name" value="Vaccinia Virus protein VP39"/>
    <property type="match status" value="1"/>
</dbReference>
<dbReference type="InterPro" id="IPR029063">
    <property type="entry name" value="SAM-dependent_MTases_sf"/>
</dbReference>
<dbReference type="KEGG" id="ral:Rumal_0207"/>
<keyword evidence="2" id="KW-0808">Transferase</keyword>
<accession>E6UCX0</accession>
<keyword evidence="2" id="KW-0489">Methyltransferase</keyword>
<dbReference type="GO" id="GO:0032259">
    <property type="term" value="P:methylation"/>
    <property type="evidence" value="ECO:0007669"/>
    <property type="project" value="UniProtKB-KW"/>
</dbReference>
<sequence>MKNIVSEWYEEKKNVDEMRNWNLALKEWEQSVISYFPPGARILDIGCGLGREAFALSDLGYDVVGIDISKEVISQVKQLSAEKGYHISFQEYDGEHLNFPAGSFDVIIIWAQTFGLLYGNEFRKNYLSGCKKVLKKGGLCSFSTHDHRFLTEHYPNCLDGHRFYPFADSEIYWETFEVDDLIQFAEQAGFDVILCEKGNIYKPEDGTILHCLCRK</sequence>
<dbReference type="PANTHER" id="PTHR43591">
    <property type="entry name" value="METHYLTRANSFERASE"/>
    <property type="match status" value="1"/>
</dbReference>
<dbReference type="InterPro" id="IPR041698">
    <property type="entry name" value="Methyltransf_25"/>
</dbReference>
<gene>
    <name evidence="2" type="ordered locus">Rumal_0207</name>
</gene>
<dbReference type="eggNOG" id="COG2227">
    <property type="taxonomic scope" value="Bacteria"/>
</dbReference>
<dbReference type="CDD" id="cd02440">
    <property type="entry name" value="AdoMet_MTases"/>
    <property type="match status" value="1"/>
</dbReference>
<dbReference type="PANTHER" id="PTHR43591:SF24">
    <property type="entry name" value="2-METHOXY-6-POLYPRENYL-1,4-BENZOQUINOL METHYLASE, MITOCHONDRIAL"/>
    <property type="match status" value="1"/>
</dbReference>
<organism evidence="2 3">
    <name type="scientific">Ruminococcus albus (strain ATCC 27210 / DSM 20455 / JCM 14654 / NCDO 2250 / 7)</name>
    <dbReference type="NCBI Taxonomy" id="697329"/>
    <lineage>
        <taxon>Bacteria</taxon>
        <taxon>Bacillati</taxon>
        <taxon>Bacillota</taxon>
        <taxon>Clostridia</taxon>
        <taxon>Eubacteriales</taxon>
        <taxon>Oscillospiraceae</taxon>
        <taxon>Ruminococcus</taxon>
    </lineage>
</organism>
<protein>
    <submittedName>
        <fullName evidence="2">Methyltransferase type 11</fullName>
    </submittedName>
</protein>
<dbReference type="EMBL" id="CP002403">
    <property type="protein sequence ID" value="ADU20764.1"/>
    <property type="molecule type" value="Genomic_DNA"/>
</dbReference>
<dbReference type="AlphaFoldDB" id="E6UCX0"/>
<reference evidence="2 3" key="1">
    <citation type="journal article" date="2011" name="J. Bacteriol.">
        <title>Complete genome of the cellulolytic ruminal bacterium Ruminococcus albus 7.</title>
        <authorList>
            <person name="Suen G."/>
            <person name="Stevenson D.M."/>
            <person name="Bruce D.C."/>
            <person name="Chertkov O."/>
            <person name="Copeland A."/>
            <person name="Cheng J.F."/>
            <person name="Detter C."/>
            <person name="Detter J.C."/>
            <person name="Goodwin L.A."/>
            <person name="Han C.S."/>
            <person name="Hauser L.J."/>
            <person name="Ivanova N.N."/>
            <person name="Kyrpides N.C."/>
            <person name="Land M.L."/>
            <person name="Lapidus A."/>
            <person name="Lucas S."/>
            <person name="Ovchinnikova G."/>
            <person name="Pitluck S."/>
            <person name="Tapia R."/>
            <person name="Woyke T."/>
            <person name="Boyum J."/>
            <person name="Mead D."/>
            <person name="Weimer P.J."/>
        </authorList>
    </citation>
    <scope>NUCLEOTIDE SEQUENCE [LARGE SCALE GENOMIC DNA]</scope>
    <source>
        <strain evidence="3">ATCC 27210 / DSM 20455 / JCM 14654 / NCDO 2250 / 7</strain>
    </source>
</reference>
<evidence type="ECO:0000313" key="3">
    <source>
        <dbReference type="Proteomes" id="UP000006919"/>
    </source>
</evidence>
<feature type="domain" description="Methyltransferase" evidence="1">
    <location>
        <begin position="42"/>
        <end position="138"/>
    </location>
</feature>
<evidence type="ECO:0000313" key="2">
    <source>
        <dbReference type="EMBL" id="ADU20764.1"/>
    </source>
</evidence>
<dbReference type="OrthoDB" id="9804312at2"/>
<proteinExistence type="predicted"/>
<dbReference type="Proteomes" id="UP000006919">
    <property type="component" value="Chromosome"/>
</dbReference>
<evidence type="ECO:0000259" key="1">
    <source>
        <dbReference type="Pfam" id="PF13649"/>
    </source>
</evidence>
<dbReference type="RefSeq" id="WP_013496956.1">
    <property type="nucleotide sequence ID" value="NC_014833.1"/>
</dbReference>
<dbReference type="HOGENOM" id="CLU_1282441_0_0_9"/>
<dbReference type="Pfam" id="PF13649">
    <property type="entry name" value="Methyltransf_25"/>
    <property type="match status" value="1"/>
</dbReference>
<dbReference type="SUPFAM" id="SSF53335">
    <property type="entry name" value="S-adenosyl-L-methionine-dependent methyltransferases"/>
    <property type="match status" value="1"/>
</dbReference>